<sequence length="415" mass="45475">MSSNRLLVEALAEIWPAVIDLVDGNRSDLEDRILVALHRLDAAEATHDDGELDAAAAALIEVLKSEPRLHQEFRAAVLELATTTNRELLGARPAHRCMTFPLFVATDRAPQGRHSHRTTGDPLAWATTISTVPETHRYAMAEKPRWWRLQFARRPDRHVTLGPMDALDPQSLAGTMSSLLGQAPGKAFVFVHGYNTSLEQAAARTAQLAYDLRFPGACVCYSWPSTASITKYAADEDEAALSARTFQDVLTQMTDTLGPGSVSVIAHSMGTRLVTDALERTGERAEIPDGWLDQIILAAPDIDSRLLQRRAAAFHRLSARTTVYSSTADKALQLSGRIHGNRRAGADHQALGCLAGIDIIDATAARIDRTAHSYFGDSEEVVSDIFALLRHGHPPGERPRLIEKDGYWQLARGRS</sequence>
<dbReference type="Proteomes" id="UP000008190">
    <property type="component" value="Chromosome"/>
</dbReference>
<gene>
    <name evidence="1" type="ordered locus">NOCYR_2868</name>
</gene>
<dbReference type="Gene3D" id="3.40.50.1820">
    <property type="entry name" value="alpha/beta hydrolase"/>
    <property type="match status" value="1"/>
</dbReference>
<dbReference type="EMBL" id="FO082843">
    <property type="protein sequence ID" value="CCF63637.1"/>
    <property type="molecule type" value="Genomic_DNA"/>
</dbReference>
<keyword evidence="2" id="KW-1185">Reference proteome</keyword>
<dbReference type="OrthoDB" id="334507at2"/>
<dbReference type="AlphaFoldDB" id="H6R962"/>
<evidence type="ECO:0008006" key="3">
    <source>
        <dbReference type="Google" id="ProtNLM"/>
    </source>
</evidence>
<dbReference type="Pfam" id="PF05990">
    <property type="entry name" value="DUF900"/>
    <property type="match status" value="1"/>
</dbReference>
<evidence type="ECO:0000313" key="1">
    <source>
        <dbReference type="EMBL" id="CCF63637.1"/>
    </source>
</evidence>
<proteinExistence type="predicted"/>
<dbReference type="HOGENOM" id="CLU_030170_2_1_11"/>
<evidence type="ECO:0000313" key="2">
    <source>
        <dbReference type="Proteomes" id="UP000008190"/>
    </source>
</evidence>
<accession>H6R962</accession>
<name>H6R962_NOCCG</name>
<reference evidence="1 2" key="1">
    <citation type="journal article" date="2012" name="J. Bacteriol.">
        <title>Genome sequence of the human- and animal-pathogenic strain Nocardia cyriacigeorgica GUH-2.</title>
        <authorList>
            <person name="Zoropogui A."/>
            <person name="Pujic P."/>
            <person name="Normand P."/>
            <person name="Barbe V."/>
            <person name="Beaman B."/>
            <person name="Beaman L."/>
            <person name="Boiron P."/>
            <person name="Colinon C."/>
            <person name="Deredjian A."/>
            <person name="Graindorge A."/>
            <person name="Mangenot S."/>
            <person name="Nazaret S."/>
            <person name="Neto M."/>
            <person name="Petit S."/>
            <person name="Roche D."/>
            <person name="Vallenet D."/>
            <person name="Rodriguez-Nava V."/>
            <person name="Richard Y."/>
            <person name="Cournoyer B."/>
            <person name="Blaha D."/>
        </authorList>
    </citation>
    <scope>NUCLEOTIDE SEQUENCE [LARGE SCALE GENOMIC DNA]</scope>
    <source>
        <strain evidence="1 2">GUH-2</strain>
    </source>
</reference>
<dbReference type="SUPFAM" id="SSF53474">
    <property type="entry name" value="alpha/beta-Hydrolases"/>
    <property type="match status" value="1"/>
</dbReference>
<dbReference type="eggNOG" id="COG4782">
    <property type="taxonomic scope" value="Bacteria"/>
</dbReference>
<protein>
    <recommendedName>
        <fullName evidence="3">Alpha/beta hydrolase</fullName>
    </recommendedName>
</protein>
<dbReference type="InterPro" id="IPR029058">
    <property type="entry name" value="AB_hydrolase_fold"/>
</dbReference>
<dbReference type="InterPro" id="IPR010297">
    <property type="entry name" value="DUF900_hydrolase"/>
</dbReference>
<dbReference type="PANTHER" id="PTHR36513">
    <property type="entry name" value="ABC TRANSMEMBRANE TYPE-1 DOMAIN-CONTAINING PROTEIN"/>
    <property type="match status" value="1"/>
</dbReference>
<dbReference type="RefSeq" id="WP_014351095.1">
    <property type="nucleotide sequence ID" value="NC_016887.1"/>
</dbReference>
<dbReference type="KEGG" id="ncy:NOCYR_2868"/>
<dbReference type="PANTHER" id="PTHR36513:SF1">
    <property type="entry name" value="TRANSMEMBRANE PROTEIN"/>
    <property type="match status" value="1"/>
</dbReference>
<dbReference type="STRING" id="1127134.NOCYR_2868"/>
<organism evidence="1 2">
    <name type="scientific">Nocardia cyriacigeorgica (strain GUH-2)</name>
    <dbReference type="NCBI Taxonomy" id="1127134"/>
    <lineage>
        <taxon>Bacteria</taxon>
        <taxon>Bacillati</taxon>
        <taxon>Actinomycetota</taxon>
        <taxon>Actinomycetes</taxon>
        <taxon>Mycobacteriales</taxon>
        <taxon>Nocardiaceae</taxon>
        <taxon>Nocardia</taxon>
    </lineage>
</organism>